<feature type="region of interest" description="Disordered" evidence="2">
    <location>
        <begin position="1160"/>
        <end position="1188"/>
    </location>
</feature>
<protein>
    <recommendedName>
        <fullName evidence="5">EF-hand domain-containing protein</fullName>
    </recommendedName>
</protein>
<evidence type="ECO:0000256" key="1">
    <source>
        <dbReference type="SAM" id="Coils"/>
    </source>
</evidence>
<evidence type="ECO:0000256" key="2">
    <source>
        <dbReference type="SAM" id="MobiDB-lite"/>
    </source>
</evidence>
<name>A0A9P6C0Z7_9AGAR</name>
<sequence length="1543" mass="174339">MSLPYYQNHNTAMTEVYKASYYRTSEVGEVERGVGHFAENANFLNHFRTANQATHPFHTANEAINPFHAADQTTGHFYTTDQATDQFPRITGSHVWLGEPHVPPGRRYSPLLPDRPLDTVDKAVSPPHSTDRATGRVHIAAEAIDPFHAADQTTGHFYTADQATDQFPRVTGSHVLRGELHVPPGHRYSPLSRDGPLDIVDKGINPSHTTDQATGQFYTADQATDQFPRITKNHIRRSELRVSPGRRYSSLLRGGPLDAIDKAIDPSPTADQATDQFNTTDQATDEAIFRPHTGDEATSTPTAAAVFSSFDNKNYKNIESAISTFTESVKAVTRGLDVVGEIHPFIKAAVLAFKVVVSLDLVRRENNDKVLAIRLRMKDMMCVLLQLQRMKDPEDRGPDGVTIKDRMQTLIERIARSIRECGSACDVYMKKSFLSRVLKSKIYEHRLAGWAKVFVNYTLELDRAVTVHIALGVDGANQKLDKQQVTLKGIENSMLEIFRKLETPREREVAKFLEDNGGAKACIEKDSLLLKLVAKTGDSISSIAQRPNPKGSDEVGAARKNLLKELTEDVDEIFRKNLAVYEAKMAIQSQQVVDVVERQGYQIMSVLLSGTHDKIKDTDLQNLWKEMGWKGSVKARHFVLALRDYFIDQFNVMTYPTTPSIPVAVPTSTSEHSLDVVSSPAAEDSSSHITPNDQWILDHINITHLQPIIEVIDDDGTGFISIKEANTFAVQRPKGWTLLHWLAFWAKGWHHSVSSYKNQIYLLIQQMHEGLHYVKPDNKMTVVQYLASDCFKTIEQLLRSTKTVDENERLDSELTKLTNSYVMEEERQLEQNLKSVEYNIDSPATVFLSLVPDELRGPSQHIYPLLYLILKHHVRIVRTACHHVLNINELNHWEESLSSIVTIIKQRVEGLKVIYKQVYVDAQRQLENFAFGMYCLIHESPDSWKPIDNSFAAWQDTSTNKDESQVDTFQPEDIELLHYPIQDTFSYASIDVDLPPFRLDADTPGYASGIDGIWTGHCHHTDMDGECTSAKGLFVIRITDVEGESLAGRVESYSGQAMVSGTVQGAQGALFQVEMTLHDETGGDTLYKLSGTFDPATQTITGTYETEGEEEEEEEEGSDEDEEYNGGNGDRNSDEGCVPDPEEEDMGEVYLAYLDEGGSECGWGDDKQPEDETDLADGQDISGGAEEDERQEYFTFILTRTPPELYHCRYTPEEFEKNAARARWTFARKAALYHVQRNRWTWTFLKERMAERRRVVQLWTRWWKEILELAPNKSLTSEEVDDLHHLYDTLSPTFSGLCLALVQYISERELYFCYGCDGCGRGILYPGYFCLQCITADHSNQINLCPDCMDKPITNDNFIHDKTHSMLKTDSVLPDYWIPFLIKEARALVGRIKGALRDAEASHKSLQPGVKTGSQFTCACCNEPVSLPCYVCASCTQDTFICNECDSKDAEVLSNRPSSLHERFHTLIRLFDTSEEKFERDAKDVTFKRLEGLEKVLEDRVGALEERLGKLESKLEGKLEERFNSFELLLRQLIDAKQAPIEC</sequence>
<dbReference type="EMBL" id="MU151181">
    <property type="protein sequence ID" value="KAF9447906.1"/>
    <property type="molecule type" value="Genomic_DNA"/>
</dbReference>
<evidence type="ECO:0000313" key="4">
    <source>
        <dbReference type="Proteomes" id="UP000807342"/>
    </source>
</evidence>
<dbReference type="SUPFAM" id="SSF57850">
    <property type="entry name" value="RING/U-box"/>
    <property type="match status" value="1"/>
</dbReference>
<feature type="compositionally biased region" description="Acidic residues" evidence="2">
    <location>
        <begin position="1106"/>
        <end position="1124"/>
    </location>
</feature>
<gene>
    <name evidence="3" type="ORF">P691DRAFT_775794</name>
</gene>
<organism evidence="3 4">
    <name type="scientific">Macrolepiota fuliginosa MF-IS2</name>
    <dbReference type="NCBI Taxonomy" id="1400762"/>
    <lineage>
        <taxon>Eukaryota</taxon>
        <taxon>Fungi</taxon>
        <taxon>Dikarya</taxon>
        <taxon>Basidiomycota</taxon>
        <taxon>Agaricomycotina</taxon>
        <taxon>Agaricomycetes</taxon>
        <taxon>Agaricomycetidae</taxon>
        <taxon>Agaricales</taxon>
        <taxon>Agaricineae</taxon>
        <taxon>Agaricaceae</taxon>
        <taxon>Macrolepiota</taxon>
    </lineage>
</organism>
<accession>A0A9P6C0Z7</accession>
<evidence type="ECO:0008006" key="5">
    <source>
        <dbReference type="Google" id="ProtNLM"/>
    </source>
</evidence>
<comment type="caution">
    <text evidence="3">The sequence shown here is derived from an EMBL/GenBank/DDBJ whole genome shotgun (WGS) entry which is preliminary data.</text>
</comment>
<evidence type="ECO:0000313" key="3">
    <source>
        <dbReference type="EMBL" id="KAF9447906.1"/>
    </source>
</evidence>
<keyword evidence="1" id="KW-0175">Coiled coil</keyword>
<proteinExistence type="predicted"/>
<feature type="compositionally biased region" description="Acidic residues" evidence="2">
    <location>
        <begin position="1168"/>
        <end position="1177"/>
    </location>
</feature>
<dbReference type="Proteomes" id="UP000807342">
    <property type="component" value="Unassembled WGS sequence"/>
</dbReference>
<reference evidence="3" key="1">
    <citation type="submission" date="2020-11" db="EMBL/GenBank/DDBJ databases">
        <authorList>
            <consortium name="DOE Joint Genome Institute"/>
            <person name="Ahrendt S."/>
            <person name="Riley R."/>
            <person name="Andreopoulos W."/>
            <person name="Labutti K."/>
            <person name="Pangilinan J."/>
            <person name="Ruiz-Duenas F.J."/>
            <person name="Barrasa J.M."/>
            <person name="Sanchez-Garcia M."/>
            <person name="Camarero S."/>
            <person name="Miyauchi S."/>
            <person name="Serrano A."/>
            <person name="Linde D."/>
            <person name="Babiker R."/>
            <person name="Drula E."/>
            <person name="Ayuso-Fernandez I."/>
            <person name="Pacheco R."/>
            <person name="Padilla G."/>
            <person name="Ferreira P."/>
            <person name="Barriuso J."/>
            <person name="Kellner H."/>
            <person name="Castanera R."/>
            <person name="Alfaro M."/>
            <person name="Ramirez L."/>
            <person name="Pisabarro A.G."/>
            <person name="Kuo A."/>
            <person name="Tritt A."/>
            <person name="Lipzen A."/>
            <person name="He G."/>
            <person name="Yan M."/>
            <person name="Ng V."/>
            <person name="Cullen D."/>
            <person name="Martin F."/>
            <person name="Rosso M.-N."/>
            <person name="Henrissat B."/>
            <person name="Hibbett D."/>
            <person name="Martinez A.T."/>
            <person name="Grigoriev I.V."/>
        </authorList>
    </citation>
    <scope>NUCLEOTIDE SEQUENCE</scope>
    <source>
        <strain evidence="3">MF-IS2</strain>
    </source>
</reference>
<feature type="region of interest" description="Disordered" evidence="2">
    <location>
        <begin position="1090"/>
        <end position="1142"/>
    </location>
</feature>
<keyword evidence="4" id="KW-1185">Reference proteome</keyword>
<feature type="coiled-coil region" evidence="1">
    <location>
        <begin position="1487"/>
        <end position="1521"/>
    </location>
</feature>
<dbReference type="OrthoDB" id="2122982at2759"/>